<dbReference type="SMART" id="SM00220">
    <property type="entry name" value="S_TKc"/>
    <property type="match status" value="1"/>
</dbReference>
<evidence type="ECO:0000256" key="1">
    <source>
        <dbReference type="ARBA" id="ARBA00012513"/>
    </source>
</evidence>
<dbReference type="InterPro" id="IPR012677">
    <property type="entry name" value="Nucleotide-bd_a/b_plait_sf"/>
</dbReference>
<dbReference type="Proteomes" id="UP000324800">
    <property type="component" value="Unassembled WGS sequence"/>
</dbReference>
<sequence>MANTLVWNDPDWVRLGRVGKFMTQIGATVNWSKGNLSYFQLNKLFKPYGAIEVNMKNAQAGSEGGQAFVRFKTQEEALNAQQKTNGNEIGGIPIVVQILDQQALQPKPTGFIPKSAGFVPKSIQLSSTQHNPSSILQQNSLENIQSTQQSNKSGFVPKSPGFVPKSALQPSQLQNAQSTTQPKSTGFVPKSTLQPSTQLNALQISSQQNSLQSTQSIQQTSSSLNTQSTLQTNSSGIAPKSTELVQKSTQQPSIEPNSQLVQQQSTHLNIQSAQQQNQSEIIPKPTVFVPKSTGSAPQSTSQPNSLVNIQSTQQSNKSGFVPKSPGFVPKSALQPSQLQNAQSTTQPKSTGLVPNCQVRHKLHNKIHYRVLIQHYNMLLETPQYDDFEIDKQFFGGAQGKTFLVRHKPTGLLFVMKRVDYLDEGDKKMADEEIAQMKLLSSKYTVRLMWSFIDRVDLYIVTEYCKKGDLRNYIQELQKIPEIERIERVWELFAQIVLGLNFIHSNNVIHRDIKPDNVFIMEDGTARIGDFGLSRILEDKDYIAKIQGTKYYLGPEVFLEGKMYSETDIFATGIVISECLTGVHPFVVNKDEEATLFNIRKGNAKMLPDWVPIEMKKLISRMLSVDRNKRPSSEDLMKVEMIKKNIQIFEERQRRKEEDLAIELKVIKLLAPKKVTIDELKAANKKVKSLKKEYTQEEDLVVILSDALYAVRSIESQDIDLALKSGLVVELSDIARRITVDQAQTNQIDMIIKDLTEFSCQISQNGRSEQTQKLFQMGLIQSLSLQLGIKNKDIKNNIIMTYSYIIKNGWKHAQTISSSANSRQQISLSKPNQSSQLQQNDHIFYQTSKLTPSITKLQSSSFATLPSELQQLLLLPHPYLHTLEKQGTIRKIIDNILMIKDIMECQSKAYEVLDSVYVEGAKLPSDVQERIISDLCEIAKSGLSKAENQSEDNQIIQQLGKKLTKKQIRSNKEFALESISYLAMNKDNHVAIVSQDFIETSIEIFQYQ</sequence>
<feature type="region of interest" description="Disordered" evidence="11">
    <location>
        <begin position="311"/>
        <end position="352"/>
    </location>
</feature>
<dbReference type="InterPro" id="IPR035979">
    <property type="entry name" value="RBD_domain_sf"/>
</dbReference>
<evidence type="ECO:0000256" key="9">
    <source>
        <dbReference type="PROSITE-ProRule" id="PRU00176"/>
    </source>
</evidence>
<gene>
    <name evidence="14" type="ORF">EZS28_003558</name>
</gene>
<dbReference type="InterPro" id="IPR000719">
    <property type="entry name" value="Prot_kinase_dom"/>
</dbReference>
<feature type="coiled-coil region" evidence="10">
    <location>
        <begin position="638"/>
        <end position="699"/>
    </location>
</feature>
<dbReference type="GO" id="GO:0005524">
    <property type="term" value="F:ATP binding"/>
    <property type="evidence" value="ECO:0007669"/>
    <property type="project" value="UniProtKB-KW"/>
</dbReference>
<protein>
    <recommendedName>
        <fullName evidence="1">non-specific serine/threonine protein kinase</fullName>
        <ecNumber evidence="1">2.7.11.1</ecNumber>
    </recommendedName>
</protein>
<evidence type="ECO:0000256" key="7">
    <source>
        <dbReference type="ARBA" id="ARBA00047899"/>
    </source>
</evidence>
<feature type="region of interest" description="Disordered" evidence="11">
    <location>
        <begin position="146"/>
        <end position="192"/>
    </location>
</feature>
<evidence type="ECO:0000259" key="12">
    <source>
        <dbReference type="PROSITE" id="PS50011"/>
    </source>
</evidence>
<feature type="domain" description="Protein kinase" evidence="12">
    <location>
        <begin position="387"/>
        <end position="641"/>
    </location>
</feature>
<keyword evidence="10" id="KW-0175">Coiled coil</keyword>
<evidence type="ECO:0000256" key="4">
    <source>
        <dbReference type="ARBA" id="ARBA00022741"/>
    </source>
</evidence>
<dbReference type="PROSITE" id="PS00108">
    <property type="entry name" value="PROTEIN_KINASE_ST"/>
    <property type="match status" value="1"/>
</dbReference>
<keyword evidence="9" id="KW-0694">RNA-binding</keyword>
<dbReference type="GO" id="GO:0004674">
    <property type="term" value="F:protein serine/threonine kinase activity"/>
    <property type="evidence" value="ECO:0007669"/>
    <property type="project" value="UniProtKB-KW"/>
</dbReference>
<feature type="region of interest" description="Disordered" evidence="11">
    <location>
        <begin position="287"/>
        <end position="306"/>
    </location>
</feature>
<dbReference type="SUPFAM" id="SSF54928">
    <property type="entry name" value="RNA-binding domain, RBD"/>
    <property type="match status" value="1"/>
</dbReference>
<dbReference type="InterPro" id="IPR051131">
    <property type="entry name" value="NEK_Ser/Thr_kinase_NIMA"/>
</dbReference>
<feature type="region of interest" description="Disordered" evidence="11">
    <location>
        <begin position="213"/>
        <end position="282"/>
    </location>
</feature>
<keyword evidence="4" id="KW-0547">Nucleotide-binding</keyword>
<feature type="compositionally biased region" description="Low complexity" evidence="11">
    <location>
        <begin position="213"/>
        <end position="235"/>
    </location>
</feature>
<feature type="compositionally biased region" description="Polar residues" evidence="11">
    <location>
        <begin position="243"/>
        <end position="280"/>
    </location>
</feature>
<dbReference type="Pfam" id="PF00069">
    <property type="entry name" value="Pkinase"/>
    <property type="match status" value="1"/>
</dbReference>
<organism evidence="14 15">
    <name type="scientific">Streblomastix strix</name>
    <dbReference type="NCBI Taxonomy" id="222440"/>
    <lineage>
        <taxon>Eukaryota</taxon>
        <taxon>Metamonada</taxon>
        <taxon>Preaxostyla</taxon>
        <taxon>Oxymonadida</taxon>
        <taxon>Streblomastigidae</taxon>
        <taxon>Streblomastix</taxon>
    </lineage>
</organism>
<feature type="domain" description="RRM" evidence="13">
    <location>
        <begin position="21"/>
        <end position="101"/>
    </location>
</feature>
<dbReference type="CDD" id="cd00590">
    <property type="entry name" value="RRM_SF"/>
    <property type="match status" value="1"/>
</dbReference>
<dbReference type="GO" id="GO:0003723">
    <property type="term" value="F:RNA binding"/>
    <property type="evidence" value="ECO:0007669"/>
    <property type="project" value="UniProtKB-UniRule"/>
</dbReference>
<name>A0A5J4X0X8_9EUKA</name>
<comment type="caution">
    <text evidence="14">The sequence shown here is derived from an EMBL/GenBank/DDBJ whole genome shotgun (WGS) entry which is preliminary data.</text>
</comment>
<dbReference type="EMBL" id="SNRW01000477">
    <property type="protein sequence ID" value="KAA6400914.1"/>
    <property type="molecule type" value="Genomic_DNA"/>
</dbReference>
<comment type="catalytic activity">
    <reaction evidence="8">
        <text>L-seryl-[protein] + ATP = O-phospho-L-seryl-[protein] + ADP + H(+)</text>
        <dbReference type="Rhea" id="RHEA:17989"/>
        <dbReference type="Rhea" id="RHEA-COMP:9863"/>
        <dbReference type="Rhea" id="RHEA-COMP:11604"/>
        <dbReference type="ChEBI" id="CHEBI:15378"/>
        <dbReference type="ChEBI" id="CHEBI:29999"/>
        <dbReference type="ChEBI" id="CHEBI:30616"/>
        <dbReference type="ChEBI" id="CHEBI:83421"/>
        <dbReference type="ChEBI" id="CHEBI:456216"/>
        <dbReference type="EC" id="2.7.11.1"/>
    </reaction>
</comment>
<keyword evidence="6" id="KW-0067">ATP-binding</keyword>
<dbReference type="PROSITE" id="PS50011">
    <property type="entry name" value="PROTEIN_KINASE_DOM"/>
    <property type="match status" value="1"/>
</dbReference>
<keyword evidence="3" id="KW-0808">Transferase</keyword>
<feature type="compositionally biased region" description="Polar residues" evidence="11">
    <location>
        <begin position="292"/>
        <end position="306"/>
    </location>
</feature>
<evidence type="ECO:0000313" key="15">
    <source>
        <dbReference type="Proteomes" id="UP000324800"/>
    </source>
</evidence>
<dbReference type="PANTHER" id="PTHR44899">
    <property type="entry name" value="CAMK FAMILY PROTEIN KINASE"/>
    <property type="match status" value="1"/>
</dbReference>
<evidence type="ECO:0000256" key="11">
    <source>
        <dbReference type="SAM" id="MobiDB-lite"/>
    </source>
</evidence>
<comment type="catalytic activity">
    <reaction evidence="7">
        <text>L-threonyl-[protein] + ATP = O-phospho-L-threonyl-[protein] + ADP + H(+)</text>
        <dbReference type="Rhea" id="RHEA:46608"/>
        <dbReference type="Rhea" id="RHEA-COMP:11060"/>
        <dbReference type="Rhea" id="RHEA-COMP:11605"/>
        <dbReference type="ChEBI" id="CHEBI:15378"/>
        <dbReference type="ChEBI" id="CHEBI:30013"/>
        <dbReference type="ChEBI" id="CHEBI:30616"/>
        <dbReference type="ChEBI" id="CHEBI:61977"/>
        <dbReference type="ChEBI" id="CHEBI:456216"/>
        <dbReference type="EC" id="2.7.11.1"/>
    </reaction>
</comment>
<dbReference type="InterPro" id="IPR011009">
    <property type="entry name" value="Kinase-like_dom_sf"/>
</dbReference>
<dbReference type="PROSITE" id="PS50102">
    <property type="entry name" value="RRM"/>
    <property type="match status" value="1"/>
</dbReference>
<dbReference type="EC" id="2.7.11.1" evidence="1"/>
<reference evidence="14 15" key="1">
    <citation type="submission" date="2019-03" db="EMBL/GenBank/DDBJ databases">
        <title>Single cell metagenomics reveals metabolic interactions within the superorganism composed of flagellate Streblomastix strix and complex community of Bacteroidetes bacteria on its surface.</title>
        <authorList>
            <person name="Treitli S.C."/>
            <person name="Kolisko M."/>
            <person name="Husnik F."/>
            <person name="Keeling P."/>
            <person name="Hampl V."/>
        </authorList>
    </citation>
    <scope>NUCLEOTIDE SEQUENCE [LARGE SCALE GENOMIC DNA]</scope>
    <source>
        <strain evidence="14">ST1C</strain>
    </source>
</reference>
<evidence type="ECO:0000256" key="8">
    <source>
        <dbReference type="ARBA" id="ARBA00048679"/>
    </source>
</evidence>
<evidence type="ECO:0000256" key="2">
    <source>
        <dbReference type="ARBA" id="ARBA00022527"/>
    </source>
</evidence>
<dbReference type="PANTHER" id="PTHR44899:SF10">
    <property type="entry name" value="NIMA-RELATED KINASE 2"/>
    <property type="match status" value="1"/>
</dbReference>
<proteinExistence type="predicted"/>
<dbReference type="InterPro" id="IPR008271">
    <property type="entry name" value="Ser/Thr_kinase_AS"/>
</dbReference>
<evidence type="ECO:0000259" key="13">
    <source>
        <dbReference type="PROSITE" id="PS50102"/>
    </source>
</evidence>
<keyword evidence="5 14" id="KW-0418">Kinase</keyword>
<keyword evidence="2" id="KW-0723">Serine/threonine-protein kinase</keyword>
<dbReference type="Pfam" id="PF00076">
    <property type="entry name" value="RRM_1"/>
    <property type="match status" value="1"/>
</dbReference>
<dbReference type="Gene3D" id="3.30.70.330">
    <property type="match status" value="1"/>
</dbReference>
<evidence type="ECO:0000313" key="14">
    <source>
        <dbReference type="EMBL" id="KAA6400914.1"/>
    </source>
</evidence>
<dbReference type="SUPFAM" id="SSF56112">
    <property type="entry name" value="Protein kinase-like (PK-like)"/>
    <property type="match status" value="1"/>
</dbReference>
<dbReference type="InterPro" id="IPR000504">
    <property type="entry name" value="RRM_dom"/>
</dbReference>
<feature type="compositionally biased region" description="Polar residues" evidence="11">
    <location>
        <begin position="333"/>
        <end position="349"/>
    </location>
</feature>
<evidence type="ECO:0000256" key="3">
    <source>
        <dbReference type="ARBA" id="ARBA00022679"/>
    </source>
</evidence>
<evidence type="ECO:0000256" key="10">
    <source>
        <dbReference type="SAM" id="Coils"/>
    </source>
</evidence>
<dbReference type="Gene3D" id="1.10.510.10">
    <property type="entry name" value="Transferase(Phosphotransferase) domain 1"/>
    <property type="match status" value="1"/>
</dbReference>
<evidence type="ECO:0000256" key="6">
    <source>
        <dbReference type="ARBA" id="ARBA00022840"/>
    </source>
</evidence>
<accession>A0A5J4X0X8</accession>
<evidence type="ECO:0000256" key="5">
    <source>
        <dbReference type="ARBA" id="ARBA00022777"/>
    </source>
</evidence>
<dbReference type="AlphaFoldDB" id="A0A5J4X0X8"/>
<feature type="compositionally biased region" description="Polar residues" evidence="11">
    <location>
        <begin position="168"/>
        <end position="184"/>
    </location>
</feature>